<evidence type="ECO:0000313" key="1">
    <source>
        <dbReference type="EMBL" id="GFY39913.1"/>
    </source>
</evidence>
<comment type="caution">
    <text evidence="1">The sequence shown here is derived from an EMBL/GenBank/DDBJ whole genome shotgun (WGS) entry which is preliminary data.</text>
</comment>
<gene>
    <name evidence="1" type="ORF">TNIN_69561</name>
</gene>
<proteinExistence type="predicted"/>
<dbReference type="AlphaFoldDB" id="A0A8X6WRB1"/>
<evidence type="ECO:0000313" key="2">
    <source>
        <dbReference type="Proteomes" id="UP000886998"/>
    </source>
</evidence>
<dbReference type="EMBL" id="BMAV01001581">
    <property type="protein sequence ID" value="GFY39913.1"/>
    <property type="molecule type" value="Genomic_DNA"/>
</dbReference>
<dbReference type="Proteomes" id="UP000886998">
    <property type="component" value="Unassembled WGS sequence"/>
</dbReference>
<protein>
    <submittedName>
        <fullName evidence="1">Uncharacterized protein</fullName>
    </submittedName>
</protein>
<accession>A0A8X6WRB1</accession>
<sequence length="80" mass="8914">MPYDSKVQSLSTKNLHYLEKLSSDEELSLHEECVAFKPCYGSHGGVPTHMLVFISFDILPVSQFDGFYTSYGADDSGWCG</sequence>
<keyword evidence="2" id="KW-1185">Reference proteome</keyword>
<reference evidence="1" key="1">
    <citation type="submission" date="2020-08" db="EMBL/GenBank/DDBJ databases">
        <title>Multicomponent nature underlies the extraordinary mechanical properties of spider dragline silk.</title>
        <authorList>
            <person name="Kono N."/>
            <person name="Nakamura H."/>
            <person name="Mori M."/>
            <person name="Yoshida Y."/>
            <person name="Ohtoshi R."/>
            <person name="Malay A.D."/>
            <person name="Moran D.A.P."/>
            <person name="Tomita M."/>
            <person name="Numata K."/>
            <person name="Arakawa K."/>
        </authorList>
    </citation>
    <scope>NUCLEOTIDE SEQUENCE</scope>
</reference>
<name>A0A8X6WRB1_9ARAC</name>
<organism evidence="1 2">
    <name type="scientific">Trichonephila inaurata madagascariensis</name>
    <dbReference type="NCBI Taxonomy" id="2747483"/>
    <lineage>
        <taxon>Eukaryota</taxon>
        <taxon>Metazoa</taxon>
        <taxon>Ecdysozoa</taxon>
        <taxon>Arthropoda</taxon>
        <taxon>Chelicerata</taxon>
        <taxon>Arachnida</taxon>
        <taxon>Araneae</taxon>
        <taxon>Araneomorphae</taxon>
        <taxon>Entelegynae</taxon>
        <taxon>Araneoidea</taxon>
        <taxon>Nephilidae</taxon>
        <taxon>Trichonephila</taxon>
        <taxon>Trichonephila inaurata</taxon>
    </lineage>
</organism>